<comment type="caution">
    <text evidence="1">The sequence shown here is derived from an EMBL/GenBank/DDBJ whole genome shotgun (WGS) entry which is preliminary data.</text>
</comment>
<proteinExistence type="predicted"/>
<dbReference type="EMBL" id="SMLL01000003">
    <property type="protein sequence ID" value="TFZ01687.1"/>
    <property type="molecule type" value="Genomic_DNA"/>
</dbReference>
<evidence type="ECO:0000313" key="1">
    <source>
        <dbReference type="EMBL" id="TFZ01687.1"/>
    </source>
</evidence>
<dbReference type="InterPro" id="IPR007711">
    <property type="entry name" value="HigB-1"/>
</dbReference>
<dbReference type="PANTHER" id="PTHR40266:SF2">
    <property type="entry name" value="TOXIN HIGB-1"/>
    <property type="match status" value="1"/>
</dbReference>
<dbReference type="OrthoDB" id="9801102at2"/>
<dbReference type="SUPFAM" id="SSF143011">
    <property type="entry name" value="RelE-like"/>
    <property type="match status" value="1"/>
</dbReference>
<dbReference type="InterPro" id="IPR035093">
    <property type="entry name" value="RelE/ParE_toxin_dom_sf"/>
</dbReference>
<dbReference type="AlphaFoldDB" id="A0A4Z0BQW3"/>
<dbReference type="Gene3D" id="3.30.2310.20">
    <property type="entry name" value="RelE-like"/>
    <property type="match status" value="1"/>
</dbReference>
<reference evidence="1 2" key="1">
    <citation type="submission" date="2019-03" db="EMBL/GenBank/DDBJ databases">
        <title>Ramlibacter rhizophilus CCTCC AB2015357, whole genome shotgun sequence.</title>
        <authorList>
            <person name="Zhang X."/>
            <person name="Feng G."/>
            <person name="Zhu H."/>
        </authorList>
    </citation>
    <scope>NUCLEOTIDE SEQUENCE [LARGE SCALE GENOMIC DNA]</scope>
    <source>
        <strain evidence="1 2">CCTCC AB2015357</strain>
    </source>
</reference>
<evidence type="ECO:0000313" key="2">
    <source>
        <dbReference type="Proteomes" id="UP000297564"/>
    </source>
</evidence>
<dbReference type="PANTHER" id="PTHR40266">
    <property type="entry name" value="TOXIN HIGB-1"/>
    <property type="match status" value="1"/>
</dbReference>
<accession>A0A4Z0BQW3</accession>
<gene>
    <name evidence="1" type="ORF">EZ242_07635</name>
</gene>
<protein>
    <submittedName>
        <fullName evidence="1">Peptidase</fullName>
    </submittedName>
</protein>
<sequence>MKSFRHKGLETFFHTGSKAGIQAAHASKLSRLLARLNASSRAEDMNLPGFGLHGLKGDQAGRFSVSVNGNWRLTFTFEGADAILLDYEDYH</sequence>
<organism evidence="1 2">
    <name type="scientific">Ramlibacter rhizophilus</name>
    <dbReference type="NCBI Taxonomy" id="1781167"/>
    <lineage>
        <taxon>Bacteria</taxon>
        <taxon>Pseudomonadati</taxon>
        <taxon>Pseudomonadota</taxon>
        <taxon>Betaproteobacteria</taxon>
        <taxon>Burkholderiales</taxon>
        <taxon>Comamonadaceae</taxon>
        <taxon>Ramlibacter</taxon>
    </lineage>
</organism>
<dbReference type="Proteomes" id="UP000297564">
    <property type="component" value="Unassembled WGS sequence"/>
</dbReference>
<dbReference type="Pfam" id="PF05015">
    <property type="entry name" value="HigB-like_toxin"/>
    <property type="match status" value="1"/>
</dbReference>
<keyword evidence="2" id="KW-1185">Reference proteome</keyword>
<name>A0A4Z0BQW3_9BURK</name>